<feature type="compositionally biased region" description="Low complexity" evidence="1">
    <location>
        <begin position="463"/>
        <end position="474"/>
    </location>
</feature>
<dbReference type="GO" id="GO:0051083">
    <property type="term" value="P:'de novo' cotranslational protein folding"/>
    <property type="evidence" value="ECO:0007669"/>
    <property type="project" value="InterPro"/>
</dbReference>
<evidence type="ECO:0000313" key="4">
    <source>
        <dbReference type="EMBL" id="CAE8667451.1"/>
    </source>
</evidence>
<dbReference type="PRINTS" id="PR00625">
    <property type="entry name" value="JDOMAIN"/>
</dbReference>
<dbReference type="CDD" id="cd00167">
    <property type="entry name" value="SANT"/>
    <property type="match status" value="1"/>
</dbReference>
<dbReference type="Pfam" id="PF21884">
    <property type="entry name" value="ZUO1-like_ZHD"/>
    <property type="match status" value="1"/>
</dbReference>
<dbReference type="InterPro" id="IPR036869">
    <property type="entry name" value="J_dom_sf"/>
</dbReference>
<dbReference type="PROSITE" id="PS00636">
    <property type="entry name" value="DNAJ_1"/>
    <property type="match status" value="1"/>
</dbReference>
<dbReference type="Gene3D" id="1.10.287.110">
    <property type="entry name" value="DnaJ domain"/>
    <property type="match status" value="1"/>
</dbReference>
<feature type="compositionally biased region" description="Basic and acidic residues" evidence="1">
    <location>
        <begin position="475"/>
        <end position="489"/>
    </location>
</feature>
<comment type="caution">
    <text evidence="4">The sequence shown here is derived from an EMBL/GenBank/DDBJ whole genome shotgun (WGS) entry which is preliminary data.</text>
</comment>
<dbReference type="GO" id="GO:0043022">
    <property type="term" value="F:ribosome binding"/>
    <property type="evidence" value="ECO:0007669"/>
    <property type="project" value="InterPro"/>
</dbReference>
<protein>
    <recommendedName>
        <fullName evidence="6">DnaJ homolog subfamily C member 2</fullName>
    </recommendedName>
</protein>
<dbReference type="InterPro" id="IPR054076">
    <property type="entry name" value="ZUO1-like_ZHD"/>
</dbReference>
<evidence type="ECO:0000259" key="2">
    <source>
        <dbReference type="PROSITE" id="PS50076"/>
    </source>
</evidence>
<evidence type="ECO:0000313" key="5">
    <source>
        <dbReference type="Proteomes" id="UP000626109"/>
    </source>
</evidence>
<feature type="compositionally biased region" description="Low complexity" evidence="1">
    <location>
        <begin position="490"/>
        <end position="501"/>
    </location>
</feature>
<name>A0A813J9D9_POLGL</name>
<dbReference type="EMBL" id="CAJNNW010021075">
    <property type="protein sequence ID" value="CAE8667451.1"/>
    <property type="molecule type" value="Genomic_DNA"/>
</dbReference>
<reference evidence="4" key="1">
    <citation type="submission" date="2021-02" db="EMBL/GenBank/DDBJ databases">
        <authorList>
            <person name="Dougan E. K."/>
            <person name="Rhodes N."/>
            <person name="Thang M."/>
            <person name="Chan C."/>
        </authorList>
    </citation>
    <scope>NUCLEOTIDE SEQUENCE</scope>
</reference>
<dbReference type="InterPro" id="IPR044634">
    <property type="entry name" value="Zuotin/DnaJC2"/>
</dbReference>
<dbReference type="AlphaFoldDB" id="A0A813J9D9"/>
<dbReference type="InterPro" id="IPR001623">
    <property type="entry name" value="DnaJ_domain"/>
</dbReference>
<dbReference type="GO" id="GO:0005829">
    <property type="term" value="C:cytosol"/>
    <property type="evidence" value="ECO:0007669"/>
    <property type="project" value="TreeGrafter"/>
</dbReference>
<dbReference type="PROSITE" id="PS50076">
    <property type="entry name" value="DNAJ_2"/>
    <property type="match status" value="1"/>
</dbReference>
<dbReference type="SUPFAM" id="SSF46565">
    <property type="entry name" value="Chaperone J-domain"/>
    <property type="match status" value="1"/>
</dbReference>
<proteinExistence type="predicted"/>
<feature type="compositionally biased region" description="Basic and acidic residues" evidence="1">
    <location>
        <begin position="216"/>
        <end position="279"/>
    </location>
</feature>
<dbReference type="InterPro" id="IPR001005">
    <property type="entry name" value="SANT/Myb"/>
</dbReference>
<feature type="region of interest" description="Disordered" evidence="1">
    <location>
        <begin position="463"/>
        <end position="508"/>
    </location>
</feature>
<organism evidence="4 5">
    <name type="scientific">Polarella glacialis</name>
    <name type="common">Dinoflagellate</name>
    <dbReference type="NCBI Taxonomy" id="89957"/>
    <lineage>
        <taxon>Eukaryota</taxon>
        <taxon>Sar</taxon>
        <taxon>Alveolata</taxon>
        <taxon>Dinophyceae</taxon>
        <taxon>Suessiales</taxon>
        <taxon>Suessiaceae</taxon>
        <taxon>Polarella</taxon>
    </lineage>
</organism>
<dbReference type="InterPro" id="IPR018253">
    <property type="entry name" value="DnaJ_domain_CS"/>
</dbReference>
<dbReference type="Gene3D" id="1.10.10.60">
    <property type="entry name" value="Homeodomain-like"/>
    <property type="match status" value="2"/>
</dbReference>
<feature type="domain" description="Myb-like" evidence="3">
    <location>
        <begin position="503"/>
        <end position="551"/>
    </location>
</feature>
<dbReference type="PROSITE" id="PS50090">
    <property type="entry name" value="MYB_LIKE"/>
    <property type="match status" value="1"/>
</dbReference>
<dbReference type="Pfam" id="PF23082">
    <property type="entry name" value="Myb_DNA-binding_2"/>
    <property type="match status" value="1"/>
</dbReference>
<dbReference type="PANTHER" id="PTHR43999">
    <property type="entry name" value="DNAJ HOMOLOG SUBFAMILY C MEMBER 2"/>
    <property type="match status" value="1"/>
</dbReference>
<gene>
    <name evidence="4" type="ORF">PGLA2088_LOCUS16574</name>
</gene>
<dbReference type="SMART" id="SM00717">
    <property type="entry name" value="SANT"/>
    <property type="match status" value="2"/>
</dbReference>
<evidence type="ECO:0000256" key="1">
    <source>
        <dbReference type="SAM" id="MobiDB-lite"/>
    </source>
</evidence>
<dbReference type="CDD" id="cd06257">
    <property type="entry name" value="DnaJ"/>
    <property type="match status" value="1"/>
</dbReference>
<feature type="compositionally biased region" description="Basic and acidic residues" evidence="1">
    <location>
        <begin position="351"/>
        <end position="373"/>
    </location>
</feature>
<dbReference type="SMART" id="SM00271">
    <property type="entry name" value="DnaJ"/>
    <property type="match status" value="1"/>
</dbReference>
<evidence type="ECO:0008006" key="6">
    <source>
        <dbReference type="Google" id="ProtNLM"/>
    </source>
</evidence>
<feature type="region of interest" description="Disordered" evidence="1">
    <location>
        <begin position="216"/>
        <end position="297"/>
    </location>
</feature>
<accession>A0A813J9D9</accession>
<dbReference type="SUPFAM" id="SSF46689">
    <property type="entry name" value="Homeodomain-like"/>
    <property type="match status" value="1"/>
</dbReference>
<dbReference type="InterPro" id="IPR009057">
    <property type="entry name" value="Homeodomain-like_sf"/>
</dbReference>
<dbReference type="Pfam" id="PF00226">
    <property type="entry name" value="DnaJ"/>
    <property type="match status" value="1"/>
</dbReference>
<dbReference type="PANTHER" id="PTHR43999:SF1">
    <property type="entry name" value="DNAJ HOMOLOG SUBFAMILY C MEMBER 2"/>
    <property type="match status" value="1"/>
</dbReference>
<dbReference type="GO" id="GO:0030544">
    <property type="term" value="F:Hsp70 protein binding"/>
    <property type="evidence" value="ECO:0007669"/>
    <property type="project" value="InterPro"/>
</dbReference>
<dbReference type="GO" id="GO:0006450">
    <property type="term" value="P:regulation of translational fidelity"/>
    <property type="evidence" value="ECO:0007669"/>
    <property type="project" value="InterPro"/>
</dbReference>
<feature type="region of interest" description="Disordered" evidence="1">
    <location>
        <begin position="351"/>
        <end position="382"/>
    </location>
</feature>
<evidence type="ECO:0000259" key="3">
    <source>
        <dbReference type="PROSITE" id="PS50090"/>
    </source>
</evidence>
<feature type="domain" description="J" evidence="2">
    <location>
        <begin position="22"/>
        <end position="101"/>
    </location>
</feature>
<feature type="non-terminal residue" evidence="4">
    <location>
        <position position="1"/>
    </location>
</feature>
<feature type="region of interest" description="Disordered" evidence="1">
    <location>
        <begin position="51"/>
        <end position="73"/>
    </location>
</feature>
<dbReference type="Proteomes" id="UP000626109">
    <property type="component" value="Unassembled WGS sequence"/>
</dbReference>
<sequence>KKRKEGGKSSSLKLGPLLEGEDLYKLLEVDEGASLEQVKKQYRKMVLLHHPDKKKGAAAGAQEKPNAKTGVKDQDKHFIKIQEAYEVLSDVGKRRSYDSSLDFDDSLPKEVDESKGFYETFALFFRRNGRFSQRLPVPELGDENTDIAKVQKFYDFWFNFETWRDFSVHDEYNLEDSDCREERRWMERENQRGRKKYDSDERKRIMQLAESAERFDPRIRAEREEREKQKREEKEKRARVKQDEVDAKQQVEEEKIRKVEQEQAEREEKERQEKEDRKQKQQAAKTLRQRLKKAVQSQCKLEPLESEELQELCLTMEAEQLEDFCSRLEALKPGAKSDALVRDELTKAKRKRAEEQEELARQKQDARKRDDQKATAAKEAAASGVAWTTEELGVLAKGLVKFPGGLGGRWALITQLLESTGYPRTEKEVIEKTKGMSQGMSLRAMGSRASQEDSFQAAKAALPKAAATPKAAPEPVKKPEFDPASRETAKPPAEASAAPAADWSTEQQQALEVALKRHPATLEKNERWKLIAEDVPGKKKTECVERFKFLREQFSQKAKS</sequence>